<protein>
    <submittedName>
        <fullName evidence="1">Uncharacterized protein</fullName>
    </submittedName>
</protein>
<accession>A0A0F9GXY5</accession>
<sequence>MITQGKLHNHKLTIHLETDEDITRNDGTHQKFAKMAEENTAYQSTLDLQISRAVELVKRWNCQTDLLEACKAHKACSDASSNCEKCDREEVCHGDMLPNFMSKAAIIKAEKT</sequence>
<organism evidence="1">
    <name type="scientific">marine sediment metagenome</name>
    <dbReference type="NCBI Taxonomy" id="412755"/>
    <lineage>
        <taxon>unclassified sequences</taxon>
        <taxon>metagenomes</taxon>
        <taxon>ecological metagenomes</taxon>
    </lineage>
</organism>
<name>A0A0F9GXY5_9ZZZZ</name>
<evidence type="ECO:0000313" key="1">
    <source>
        <dbReference type="EMBL" id="KKM03659.1"/>
    </source>
</evidence>
<proteinExistence type="predicted"/>
<dbReference type="EMBL" id="LAZR01016633">
    <property type="protein sequence ID" value="KKM03659.1"/>
    <property type="molecule type" value="Genomic_DNA"/>
</dbReference>
<reference evidence="1" key="1">
    <citation type="journal article" date="2015" name="Nature">
        <title>Complex archaea that bridge the gap between prokaryotes and eukaryotes.</title>
        <authorList>
            <person name="Spang A."/>
            <person name="Saw J.H."/>
            <person name="Jorgensen S.L."/>
            <person name="Zaremba-Niedzwiedzka K."/>
            <person name="Martijn J."/>
            <person name="Lind A.E."/>
            <person name="van Eijk R."/>
            <person name="Schleper C."/>
            <person name="Guy L."/>
            <person name="Ettema T.J."/>
        </authorList>
    </citation>
    <scope>NUCLEOTIDE SEQUENCE</scope>
</reference>
<comment type="caution">
    <text evidence="1">The sequence shown here is derived from an EMBL/GenBank/DDBJ whole genome shotgun (WGS) entry which is preliminary data.</text>
</comment>
<dbReference type="AlphaFoldDB" id="A0A0F9GXY5"/>
<gene>
    <name evidence="1" type="ORF">LCGC14_1772150</name>
</gene>